<reference evidence="8 9" key="1">
    <citation type="journal article" date="2018" name="Mol. Biol. Evol.">
        <title>Broad Genomic Sampling Reveals a Smut Pathogenic Ancestry of the Fungal Clade Ustilaginomycotina.</title>
        <authorList>
            <person name="Kijpornyongpan T."/>
            <person name="Mondo S.J."/>
            <person name="Barry K."/>
            <person name="Sandor L."/>
            <person name="Lee J."/>
            <person name="Lipzen A."/>
            <person name="Pangilinan J."/>
            <person name="LaButti K."/>
            <person name="Hainaut M."/>
            <person name="Henrissat B."/>
            <person name="Grigoriev I.V."/>
            <person name="Spatafora J.W."/>
            <person name="Aime M.C."/>
        </authorList>
    </citation>
    <scope>NUCLEOTIDE SEQUENCE [LARGE SCALE GENOMIC DNA]</scope>
    <source>
        <strain evidence="8 9">MCA 4198</strain>
    </source>
</reference>
<feature type="transmembrane region" description="Helical" evidence="6">
    <location>
        <begin position="149"/>
        <end position="169"/>
    </location>
</feature>
<feature type="transmembrane region" description="Helical" evidence="6">
    <location>
        <begin position="305"/>
        <end position="330"/>
    </location>
</feature>
<dbReference type="InterPro" id="IPR036259">
    <property type="entry name" value="MFS_trans_sf"/>
</dbReference>
<dbReference type="STRING" id="215250.A0A316YUK5"/>
<keyword evidence="4 6" id="KW-0472">Membrane</keyword>
<accession>A0A316YUK5</accession>
<dbReference type="PANTHER" id="PTHR23502:SF3">
    <property type="entry name" value="MAJOR FACILITATOR SUPERFAMILY (MFS) PROFILE DOMAIN-CONTAINING PROTEIN-RELATED"/>
    <property type="match status" value="1"/>
</dbReference>
<dbReference type="OrthoDB" id="5376138at2759"/>
<dbReference type="InParanoid" id="A0A316YUK5"/>
<dbReference type="GO" id="GO:0005886">
    <property type="term" value="C:plasma membrane"/>
    <property type="evidence" value="ECO:0007669"/>
    <property type="project" value="TreeGrafter"/>
</dbReference>
<comment type="subcellular location">
    <subcellularLocation>
        <location evidence="1">Membrane</location>
        <topology evidence="1">Multi-pass membrane protein</topology>
    </subcellularLocation>
</comment>
<feature type="transmembrane region" description="Helical" evidence="6">
    <location>
        <begin position="118"/>
        <end position="137"/>
    </location>
</feature>
<dbReference type="GeneID" id="37042897"/>
<evidence type="ECO:0000256" key="6">
    <source>
        <dbReference type="SAM" id="Phobius"/>
    </source>
</evidence>
<feature type="transmembrane region" description="Helical" evidence="6">
    <location>
        <begin position="478"/>
        <end position="499"/>
    </location>
</feature>
<dbReference type="AlphaFoldDB" id="A0A316YUK5"/>
<dbReference type="EMBL" id="KZ819635">
    <property type="protein sequence ID" value="PWN91395.1"/>
    <property type="molecule type" value="Genomic_DNA"/>
</dbReference>
<name>A0A316YUK5_9BASI</name>
<feature type="transmembrane region" description="Helical" evidence="6">
    <location>
        <begin position="411"/>
        <end position="432"/>
    </location>
</feature>
<sequence length="521" mass="57318">MDKEGAVVGQQGDMHEGLAADSSGEGASRFSSGKSPQWRLAREEAGVAFEEGEGEEDGARPSSGKVPFIAALPLWRKWSIIVIYFFIQLSAHFNTAVYSDGVQPISDHFHVSQQAARVGQAVFLVAYAIGAQIWSPWSEDKGRKMVIQLSLTLVNAMQILCALAPNFGALVVGRALGGLFTCSGSVSVGIVADVFGSREPYATALIIFGSVGGSALGPVVGPFVHAYLSWHWFFWLQLIFGAVVQLLHLVFVPETRHKIIAERYRKRFGPHSSEEKKKTRDMLAKAKDIAATTTRSLEMIAREPIVQCCSLLSGFSDALIFSFMGSFRLIYAQWGFEAPVTAAAFAPVWIGYFLCLASFVIPTERIKTLERTQPQVLTPESRLLWLLFTGPLLVIGLFGFAWTSFGPSHNPWIAPMIFTALVGIANLAIYIATIDYCVYSYGPYASSAASGNTFVRNILAGSAAMYTNPLYERLGYEWASSLLGFISIIVVLPMFLFYFKGFEVRKRSRFAREILEKGEVR</sequence>
<keyword evidence="9" id="KW-1185">Reference proteome</keyword>
<evidence type="ECO:0000256" key="4">
    <source>
        <dbReference type="ARBA" id="ARBA00023136"/>
    </source>
</evidence>
<proteinExistence type="predicted"/>
<evidence type="ECO:0000256" key="1">
    <source>
        <dbReference type="ARBA" id="ARBA00004141"/>
    </source>
</evidence>
<evidence type="ECO:0000313" key="8">
    <source>
        <dbReference type="EMBL" id="PWN91395.1"/>
    </source>
</evidence>
<feature type="transmembrane region" description="Helical" evidence="6">
    <location>
        <begin position="383"/>
        <end position="405"/>
    </location>
</feature>
<keyword evidence="3 6" id="KW-1133">Transmembrane helix</keyword>
<dbReference type="SUPFAM" id="SSF103473">
    <property type="entry name" value="MFS general substrate transporter"/>
    <property type="match status" value="1"/>
</dbReference>
<evidence type="ECO:0000256" key="5">
    <source>
        <dbReference type="SAM" id="MobiDB-lite"/>
    </source>
</evidence>
<feature type="transmembrane region" description="Helical" evidence="6">
    <location>
        <begin position="444"/>
        <end position="466"/>
    </location>
</feature>
<evidence type="ECO:0000313" key="9">
    <source>
        <dbReference type="Proteomes" id="UP000245768"/>
    </source>
</evidence>
<dbReference type="Proteomes" id="UP000245768">
    <property type="component" value="Unassembled WGS sequence"/>
</dbReference>
<dbReference type="PANTHER" id="PTHR23502">
    <property type="entry name" value="MAJOR FACILITATOR SUPERFAMILY"/>
    <property type="match status" value="1"/>
</dbReference>
<gene>
    <name evidence="8" type="ORF">FA10DRAFT_265252</name>
</gene>
<feature type="domain" description="Major facilitator superfamily (MFS) profile" evidence="7">
    <location>
        <begin position="80"/>
        <end position="505"/>
    </location>
</feature>
<feature type="region of interest" description="Disordered" evidence="5">
    <location>
        <begin position="1"/>
        <end position="41"/>
    </location>
</feature>
<dbReference type="PROSITE" id="PS50850">
    <property type="entry name" value="MFS"/>
    <property type="match status" value="1"/>
</dbReference>
<feature type="transmembrane region" description="Helical" evidence="6">
    <location>
        <begin position="78"/>
        <end position="98"/>
    </location>
</feature>
<dbReference type="RefSeq" id="XP_025378593.1">
    <property type="nucleotide sequence ID" value="XM_025520981.1"/>
</dbReference>
<protein>
    <submittedName>
        <fullName evidence="8">MFS general substrate transporter</fullName>
    </submittedName>
</protein>
<dbReference type="GO" id="GO:0022857">
    <property type="term" value="F:transmembrane transporter activity"/>
    <property type="evidence" value="ECO:0007669"/>
    <property type="project" value="InterPro"/>
</dbReference>
<feature type="transmembrane region" description="Helical" evidence="6">
    <location>
        <begin position="342"/>
        <end position="362"/>
    </location>
</feature>
<dbReference type="Pfam" id="PF07690">
    <property type="entry name" value="MFS_1"/>
    <property type="match status" value="1"/>
</dbReference>
<evidence type="ECO:0000259" key="7">
    <source>
        <dbReference type="PROSITE" id="PS50850"/>
    </source>
</evidence>
<evidence type="ECO:0000256" key="3">
    <source>
        <dbReference type="ARBA" id="ARBA00022989"/>
    </source>
</evidence>
<feature type="transmembrane region" description="Helical" evidence="6">
    <location>
        <begin position="175"/>
        <end position="195"/>
    </location>
</feature>
<organism evidence="8 9">
    <name type="scientific">Acaromyces ingoldii</name>
    <dbReference type="NCBI Taxonomy" id="215250"/>
    <lineage>
        <taxon>Eukaryota</taxon>
        <taxon>Fungi</taxon>
        <taxon>Dikarya</taxon>
        <taxon>Basidiomycota</taxon>
        <taxon>Ustilaginomycotina</taxon>
        <taxon>Exobasidiomycetes</taxon>
        <taxon>Exobasidiales</taxon>
        <taxon>Cryptobasidiaceae</taxon>
        <taxon>Acaromyces</taxon>
    </lineage>
</organism>
<evidence type="ECO:0000256" key="2">
    <source>
        <dbReference type="ARBA" id="ARBA00022692"/>
    </source>
</evidence>
<dbReference type="Gene3D" id="1.20.1250.20">
    <property type="entry name" value="MFS general substrate transporter like domains"/>
    <property type="match status" value="1"/>
</dbReference>
<feature type="transmembrane region" description="Helical" evidence="6">
    <location>
        <begin position="232"/>
        <end position="252"/>
    </location>
</feature>
<dbReference type="InterPro" id="IPR020846">
    <property type="entry name" value="MFS_dom"/>
</dbReference>
<dbReference type="InterPro" id="IPR011701">
    <property type="entry name" value="MFS"/>
</dbReference>
<feature type="transmembrane region" description="Helical" evidence="6">
    <location>
        <begin position="202"/>
        <end position="220"/>
    </location>
</feature>
<keyword evidence="2 6" id="KW-0812">Transmembrane</keyword>